<dbReference type="AlphaFoldDB" id="A0A7V7GMP6"/>
<dbReference type="OrthoDB" id="6369218at2"/>
<comment type="caution">
    <text evidence="2">The sequence shown here is derived from an EMBL/GenBank/DDBJ whole genome shotgun (WGS) entry which is preliminary data.</text>
</comment>
<evidence type="ECO:0000256" key="1">
    <source>
        <dbReference type="SAM" id="MobiDB-lite"/>
    </source>
</evidence>
<dbReference type="RefSeq" id="WP_149334456.1">
    <property type="nucleotide sequence ID" value="NZ_JBHOFR010000009.1"/>
</dbReference>
<evidence type="ECO:0000313" key="3">
    <source>
        <dbReference type="Proteomes" id="UP000463138"/>
    </source>
</evidence>
<feature type="region of interest" description="Disordered" evidence="1">
    <location>
        <begin position="112"/>
        <end position="131"/>
    </location>
</feature>
<accession>A0A7V7GMP6</accession>
<gene>
    <name evidence="2" type="ORF">DT594_18020</name>
</gene>
<dbReference type="Proteomes" id="UP000463138">
    <property type="component" value="Unassembled WGS sequence"/>
</dbReference>
<reference evidence="2 3" key="1">
    <citation type="submission" date="2018-07" db="EMBL/GenBank/DDBJ databases">
        <title>Pseudomonas laoshanensis sp. nov., isolated from soil.</title>
        <authorList>
            <person name="Sun J."/>
            <person name="Yu L."/>
            <person name="Wang M."/>
            <person name="Zhang C."/>
        </authorList>
    </citation>
    <scope>NUCLEOTIDE SEQUENCE [LARGE SCALE GENOMIC DNA]</scope>
    <source>
        <strain evidence="2 3">Y22</strain>
    </source>
</reference>
<proteinExistence type="predicted"/>
<evidence type="ECO:0008006" key="4">
    <source>
        <dbReference type="Google" id="ProtNLM"/>
    </source>
</evidence>
<dbReference type="EMBL" id="QOVF01000010">
    <property type="protein sequence ID" value="KAA0690487.1"/>
    <property type="molecule type" value="Genomic_DNA"/>
</dbReference>
<name>A0A7V7GMP6_9GAMM</name>
<evidence type="ECO:0000313" key="2">
    <source>
        <dbReference type="EMBL" id="KAA0690487.1"/>
    </source>
</evidence>
<feature type="compositionally biased region" description="Acidic residues" evidence="1">
    <location>
        <begin position="116"/>
        <end position="125"/>
    </location>
</feature>
<protein>
    <recommendedName>
        <fullName evidence="4">Glycine zipper domain-containing protein</fullName>
    </recommendedName>
</protein>
<sequence length="193" mass="19470">MNTIIAGRFELQDQGEEALRALQGAGFPASAMTLFYVNPDGQHDIYPIGGDDDDSPGARDADKGAATGGGLGAAAGLAAGAAAATVAGPAGLAAAVGVGAYTGSLAGAVSSTDKESEVDEAVDDGENPRKLTDRHAGIHVAVRVDGEDAPDDALASAVRTLKSQGAMDVEQAEGRLEEGSWKDFDPREVVHLV</sequence>
<organism evidence="2 3">
    <name type="scientific">Halopseudomonas laoshanensis</name>
    <dbReference type="NCBI Taxonomy" id="2268758"/>
    <lineage>
        <taxon>Bacteria</taxon>
        <taxon>Pseudomonadati</taxon>
        <taxon>Pseudomonadota</taxon>
        <taxon>Gammaproteobacteria</taxon>
        <taxon>Pseudomonadales</taxon>
        <taxon>Pseudomonadaceae</taxon>
        <taxon>Halopseudomonas</taxon>
    </lineage>
</organism>
<keyword evidence="3" id="KW-1185">Reference proteome</keyword>